<dbReference type="InterPro" id="IPR040454">
    <property type="entry name" value="TF_IIIC_Tfc1/Sfc1"/>
</dbReference>
<feature type="domain" description="Transcription factor IIIC subunit 5 HTH" evidence="1">
    <location>
        <begin position="140"/>
        <end position="266"/>
    </location>
</feature>
<protein>
    <submittedName>
        <fullName evidence="2">General transcription factor 3C polypeptide 5</fullName>
    </submittedName>
</protein>
<name>A0ABQ7HYB8_9MICR</name>
<dbReference type="EMBL" id="SBIQ01000124">
    <property type="protein sequence ID" value="KAF7683132.1"/>
    <property type="molecule type" value="Genomic_DNA"/>
</dbReference>
<dbReference type="PANTHER" id="PTHR13230:SF5">
    <property type="entry name" value="GENERAL TRANSCRIPTION FACTOR 3C POLYPEPTIDE 5"/>
    <property type="match status" value="1"/>
</dbReference>
<dbReference type="Pfam" id="PF09734">
    <property type="entry name" value="Tau95"/>
    <property type="match status" value="1"/>
</dbReference>
<keyword evidence="3" id="KW-1185">Reference proteome</keyword>
<dbReference type="Proteomes" id="UP001516464">
    <property type="component" value="Unassembled WGS sequence"/>
</dbReference>
<comment type="caution">
    <text evidence="2">The sequence shown here is derived from an EMBL/GenBank/DDBJ whole genome shotgun (WGS) entry which is preliminary data.</text>
</comment>
<evidence type="ECO:0000259" key="1">
    <source>
        <dbReference type="Pfam" id="PF09734"/>
    </source>
</evidence>
<dbReference type="PANTHER" id="PTHR13230">
    <property type="entry name" value="GENERAL TRANSCRIPTION FACTOR IIIC, POLYPEPTIDE 5"/>
    <property type="match status" value="1"/>
</dbReference>
<dbReference type="InterPro" id="IPR019136">
    <property type="entry name" value="TF_IIIC_su-5_HTH"/>
</dbReference>
<accession>A0ABQ7HYB8</accession>
<organism evidence="2 3">
    <name type="scientific">Astathelohania contejeani</name>
    <dbReference type="NCBI Taxonomy" id="164912"/>
    <lineage>
        <taxon>Eukaryota</taxon>
        <taxon>Fungi</taxon>
        <taxon>Fungi incertae sedis</taxon>
        <taxon>Microsporidia</taxon>
        <taxon>Astathelohaniidae</taxon>
        <taxon>Astathelohania</taxon>
    </lineage>
</organism>
<evidence type="ECO:0000313" key="3">
    <source>
        <dbReference type="Proteomes" id="UP001516464"/>
    </source>
</evidence>
<evidence type="ECO:0000313" key="2">
    <source>
        <dbReference type="EMBL" id="KAF7683132.1"/>
    </source>
</evidence>
<proteinExistence type="predicted"/>
<reference evidence="2 3" key="1">
    <citation type="submission" date="2019-01" db="EMBL/GenBank/DDBJ databases">
        <title>Genomes sequencing and comparative genomics of infectious freshwater microsporidia, Cucumispora dikerogammari and Thelohania contejeani.</title>
        <authorList>
            <person name="Cormier A."/>
            <person name="Giraud I."/>
            <person name="Wattier R."/>
            <person name="Teixeira M."/>
            <person name="Grandjean F."/>
            <person name="Rigaud T."/>
            <person name="Cordaux R."/>
        </authorList>
    </citation>
    <scope>NUCLEOTIDE SEQUENCE [LARGE SCALE GENOMIC DNA]</scope>
    <source>
        <strain evidence="2">T1</strain>
        <tissue evidence="2">Spores</tissue>
    </source>
</reference>
<sequence length="337" mass="39928">MTDNFDMVEYPFKIKDDDPLYLESGDGVYETRIVNTLESKKIYATPKNNESTIFHIRIENGKAEIVGRTETVYEFVTPADFYIPIPQETKNYYNELYDRMIYSELDDFLEYTKSIPLNPIPLYVPPVLSSGSIFQTYQFKNYITQKSSNRQAIQIRIEDSVPEAFTSPNEIKLRDKYGEDIFKEIKNIIDSFITNNPIFKLRNLHKIILNNDFFKKENISIYKTREFVPCLAYYYTSGPWKGCWVRLGYDPKLHKENFKYQIIGFKRICKARMLYEIEDVYSEINENQNIYTNDVFDYSNGFLKVEALELIKKRLSKPIILKNIEIDDDELDFEVFD</sequence>
<gene>
    <name evidence="2" type="primary">Gtf3c5</name>
    <name evidence="2" type="ORF">TCON_1655</name>
</gene>